<dbReference type="InParanoid" id="F1A4Y0"/>
<dbReference type="Proteomes" id="UP000001064">
    <property type="component" value="Unassembled WGS sequence"/>
</dbReference>
<accession>F1A4Y0</accession>
<dbReference type="GeneID" id="10507262"/>
<proteinExistence type="predicted"/>
<sequence length="235" mass="27403">MIQSLTQCSEKQTKADQDKLFYFGDLTLRHSINNPLELSLADKAIYKEFEELVQSEFFLKSRCEEIGLSDFIRFSYPNNWKDYKQIYANNNYYKCLIKFIGALYLEFGFKVTHQFIHRVILGLPNKKPASILLEIPESIMIQKFSLYKIESPVIKTTPNTLDFPFFTTTIESGSSEVSKAYGLTKNESYNLALKYLNDQSNSLSSLMAHILKNTKSYNFIKKDKNNFRKDRNNLK</sequence>
<dbReference type="OrthoDB" id="20199at2759"/>
<dbReference type="VEuPathDB" id="AmoebaDB:DICPUDRAFT_93274"/>
<dbReference type="RefSeq" id="XP_003294729.1">
    <property type="nucleotide sequence ID" value="XM_003294681.1"/>
</dbReference>
<dbReference type="KEGG" id="dpp:DICPUDRAFT_93274"/>
<dbReference type="GO" id="GO:0006396">
    <property type="term" value="P:RNA processing"/>
    <property type="evidence" value="ECO:0007669"/>
    <property type="project" value="InterPro"/>
</dbReference>
<evidence type="ECO:0000313" key="2">
    <source>
        <dbReference type="Proteomes" id="UP000001064"/>
    </source>
</evidence>
<dbReference type="SUPFAM" id="SSF69065">
    <property type="entry name" value="RNase III domain-like"/>
    <property type="match status" value="1"/>
</dbReference>
<dbReference type="AlphaFoldDB" id="F1A4Y0"/>
<evidence type="ECO:0008006" key="3">
    <source>
        <dbReference type="Google" id="ProtNLM"/>
    </source>
</evidence>
<dbReference type="Gene3D" id="1.10.1520.10">
    <property type="entry name" value="Ribonuclease III domain"/>
    <property type="match status" value="1"/>
</dbReference>
<organism evidence="1 2">
    <name type="scientific">Dictyostelium purpureum</name>
    <name type="common">Slime mold</name>
    <dbReference type="NCBI Taxonomy" id="5786"/>
    <lineage>
        <taxon>Eukaryota</taxon>
        <taxon>Amoebozoa</taxon>
        <taxon>Evosea</taxon>
        <taxon>Eumycetozoa</taxon>
        <taxon>Dictyostelia</taxon>
        <taxon>Dictyosteliales</taxon>
        <taxon>Dictyosteliaceae</taxon>
        <taxon>Dictyostelium</taxon>
    </lineage>
</organism>
<dbReference type="EMBL" id="GL871552">
    <property type="protein sequence ID" value="EGC28750.1"/>
    <property type="molecule type" value="Genomic_DNA"/>
</dbReference>
<gene>
    <name evidence="1" type="ORF">DICPUDRAFT_93274</name>
</gene>
<reference evidence="2" key="1">
    <citation type="journal article" date="2011" name="Genome Biol.">
        <title>Comparative genomics of the social amoebae Dictyostelium discoideum and Dictyostelium purpureum.</title>
        <authorList>
            <consortium name="US DOE Joint Genome Institute (JGI-PGF)"/>
            <person name="Sucgang R."/>
            <person name="Kuo A."/>
            <person name="Tian X."/>
            <person name="Salerno W."/>
            <person name="Parikh A."/>
            <person name="Feasley C.L."/>
            <person name="Dalin E."/>
            <person name="Tu H."/>
            <person name="Huang E."/>
            <person name="Barry K."/>
            <person name="Lindquist E."/>
            <person name="Shapiro H."/>
            <person name="Bruce D."/>
            <person name="Schmutz J."/>
            <person name="Salamov A."/>
            <person name="Fey P."/>
            <person name="Gaudet P."/>
            <person name="Anjard C."/>
            <person name="Babu M.M."/>
            <person name="Basu S."/>
            <person name="Bushmanova Y."/>
            <person name="van der Wel H."/>
            <person name="Katoh-Kurasawa M."/>
            <person name="Dinh C."/>
            <person name="Coutinho P.M."/>
            <person name="Saito T."/>
            <person name="Elias M."/>
            <person name="Schaap P."/>
            <person name="Kay R.R."/>
            <person name="Henrissat B."/>
            <person name="Eichinger L."/>
            <person name="Rivero F."/>
            <person name="Putnam N.H."/>
            <person name="West C.M."/>
            <person name="Loomis W.F."/>
            <person name="Chisholm R.L."/>
            <person name="Shaulsky G."/>
            <person name="Strassmann J.E."/>
            <person name="Queller D.C."/>
            <person name="Kuspa A."/>
            <person name="Grigoriev I.V."/>
        </authorList>
    </citation>
    <scope>NUCLEOTIDE SEQUENCE [LARGE SCALE GENOMIC DNA]</scope>
    <source>
        <strain evidence="2">QSDP1</strain>
    </source>
</reference>
<dbReference type="FunCoup" id="F1A4Y0">
    <property type="interactions" value="743"/>
</dbReference>
<evidence type="ECO:0000313" key="1">
    <source>
        <dbReference type="EMBL" id="EGC28750.1"/>
    </source>
</evidence>
<dbReference type="InterPro" id="IPR036389">
    <property type="entry name" value="RNase_III_sf"/>
</dbReference>
<dbReference type="eggNOG" id="ENOG502RHN6">
    <property type="taxonomic scope" value="Eukaryota"/>
</dbReference>
<protein>
    <recommendedName>
        <fullName evidence="3">RNase III domain-containing protein</fullName>
    </recommendedName>
</protein>
<name>F1A4Y0_DICPU</name>
<dbReference type="GO" id="GO:0004525">
    <property type="term" value="F:ribonuclease III activity"/>
    <property type="evidence" value="ECO:0007669"/>
    <property type="project" value="InterPro"/>
</dbReference>
<keyword evidence="2" id="KW-1185">Reference proteome</keyword>